<evidence type="ECO:0000313" key="3">
    <source>
        <dbReference type="Proteomes" id="UP000000768"/>
    </source>
</evidence>
<keyword evidence="3" id="KW-1185">Reference proteome</keyword>
<reference evidence="3" key="2">
    <citation type="journal article" date="2018" name="Plant J.">
        <title>The Sorghum bicolor reference genome: improved assembly, gene annotations, a transcriptome atlas, and signatures of genome organization.</title>
        <authorList>
            <person name="McCormick R.F."/>
            <person name="Truong S.K."/>
            <person name="Sreedasyam A."/>
            <person name="Jenkins J."/>
            <person name="Shu S."/>
            <person name="Sims D."/>
            <person name="Kennedy M."/>
            <person name="Amirebrahimi M."/>
            <person name="Weers B.D."/>
            <person name="McKinley B."/>
            <person name="Mattison A."/>
            <person name="Morishige D.T."/>
            <person name="Grimwood J."/>
            <person name="Schmutz J."/>
            <person name="Mullet J.E."/>
        </authorList>
    </citation>
    <scope>NUCLEOTIDE SEQUENCE [LARGE SCALE GENOMIC DNA]</scope>
    <source>
        <strain evidence="3">cv. BTx623</strain>
    </source>
</reference>
<gene>
    <name evidence="2" type="ORF">SORBI_3003G286650</name>
</gene>
<reference evidence="2 3" key="1">
    <citation type="journal article" date="2009" name="Nature">
        <title>The Sorghum bicolor genome and the diversification of grasses.</title>
        <authorList>
            <person name="Paterson A.H."/>
            <person name="Bowers J.E."/>
            <person name="Bruggmann R."/>
            <person name="Dubchak I."/>
            <person name="Grimwood J."/>
            <person name="Gundlach H."/>
            <person name="Haberer G."/>
            <person name="Hellsten U."/>
            <person name="Mitros T."/>
            <person name="Poliakov A."/>
            <person name="Schmutz J."/>
            <person name="Spannagl M."/>
            <person name="Tang H."/>
            <person name="Wang X."/>
            <person name="Wicker T."/>
            <person name="Bharti A.K."/>
            <person name="Chapman J."/>
            <person name="Feltus F.A."/>
            <person name="Gowik U."/>
            <person name="Grigoriev I.V."/>
            <person name="Lyons E."/>
            <person name="Maher C.A."/>
            <person name="Martis M."/>
            <person name="Narechania A."/>
            <person name="Otillar R.P."/>
            <person name="Penning B.W."/>
            <person name="Salamov A.A."/>
            <person name="Wang Y."/>
            <person name="Zhang L."/>
            <person name="Carpita N.C."/>
            <person name="Freeling M."/>
            <person name="Gingle A.R."/>
            <person name="Hash C.T."/>
            <person name="Keller B."/>
            <person name="Klein P."/>
            <person name="Kresovich S."/>
            <person name="McCann M.C."/>
            <person name="Ming R."/>
            <person name="Peterson D.G."/>
            <person name="Mehboob-ur-Rahman"/>
            <person name="Ware D."/>
            <person name="Westhoff P."/>
            <person name="Mayer K.F."/>
            <person name="Messing J."/>
            <person name="Rokhsar D.S."/>
        </authorList>
    </citation>
    <scope>NUCLEOTIDE SEQUENCE [LARGE SCALE GENOMIC DNA]</scope>
    <source>
        <strain evidence="3">cv. BTx623</strain>
    </source>
</reference>
<sequence length="112" mass="12200">MLERLRPPIMPHALADRTLSLRSPMPQPPLPPSRTRAVVALTISTRHPRPSHAWTPMPPSPRPIMIGTQVSSAQLDALSCPRMECPAGSTLPPAQPSLLAPHSPRCLHDLPH</sequence>
<dbReference type="InParanoid" id="A0A1W0VZB4"/>
<proteinExistence type="predicted"/>
<dbReference type="OMA" id="PRMECPA"/>
<name>A0A1W0VZB4_SORBI</name>
<protein>
    <submittedName>
        <fullName evidence="2">Uncharacterized protein</fullName>
    </submittedName>
</protein>
<accession>A0A1W0VZB4</accession>
<dbReference type="Proteomes" id="UP000000768">
    <property type="component" value="Chromosome 3"/>
</dbReference>
<organism evidence="2 3">
    <name type="scientific">Sorghum bicolor</name>
    <name type="common">Sorghum</name>
    <name type="synonym">Sorghum vulgare</name>
    <dbReference type="NCBI Taxonomy" id="4558"/>
    <lineage>
        <taxon>Eukaryota</taxon>
        <taxon>Viridiplantae</taxon>
        <taxon>Streptophyta</taxon>
        <taxon>Embryophyta</taxon>
        <taxon>Tracheophyta</taxon>
        <taxon>Spermatophyta</taxon>
        <taxon>Magnoliopsida</taxon>
        <taxon>Liliopsida</taxon>
        <taxon>Poales</taxon>
        <taxon>Poaceae</taxon>
        <taxon>PACMAD clade</taxon>
        <taxon>Panicoideae</taxon>
        <taxon>Andropogonodae</taxon>
        <taxon>Andropogoneae</taxon>
        <taxon>Sorghinae</taxon>
        <taxon>Sorghum</taxon>
    </lineage>
</organism>
<evidence type="ECO:0000256" key="1">
    <source>
        <dbReference type="SAM" id="MobiDB-lite"/>
    </source>
</evidence>
<dbReference type="EMBL" id="CM000762">
    <property type="protein sequence ID" value="OQU87478.1"/>
    <property type="molecule type" value="Genomic_DNA"/>
</dbReference>
<feature type="region of interest" description="Disordered" evidence="1">
    <location>
        <begin position="87"/>
        <end position="112"/>
    </location>
</feature>
<dbReference type="Gramene" id="OQU87478">
    <property type="protein sequence ID" value="OQU87478"/>
    <property type="gene ID" value="SORBI_3003G286650"/>
</dbReference>
<evidence type="ECO:0000313" key="2">
    <source>
        <dbReference type="EMBL" id="OQU87478.1"/>
    </source>
</evidence>
<dbReference type="AlphaFoldDB" id="A0A1W0VZB4"/>